<dbReference type="Gene3D" id="3.40.50.150">
    <property type="entry name" value="Vaccinia Virus protein VP39"/>
    <property type="match status" value="1"/>
</dbReference>
<evidence type="ECO:0000259" key="5">
    <source>
        <dbReference type="Pfam" id="PF00891"/>
    </source>
</evidence>
<dbReference type="Proteomes" id="UP000248961">
    <property type="component" value="Unassembled WGS sequence"/>
</dbReference>
<reference evidence="6 7" key="1">
    <citation type="submission" date="2018-02" db="EMBL/GenBank/DDBJ databases">
        <title>The genomes of Aspergillus section Nigri reveals drivers in fungal speciation.</title>
        <authorList>
            <consortium name="DOE Joint Genome Institute"/>
            <person name="Vesth T.C."/>
            <person name="Nybo J."/>
            <person name="Theobald S."/>
            <person name="Brandl J."/>
            <person name="Frisvad J.C."/>
            <person name="Nielsen K.F."/>
            <person name="Lyhne E.K."/>
            <person name="Kogle M.E."/>
            <person name="Kuo A."/>
            <person name="Riley R."/>
            <person name="Clum A."/>
            <person name="Nolan M."/>
            <person name="Lipzen A."/>
            <person name="Salamov A."/>
            <person name="Henrissat B."/>
            <person name="Wiebenga A."/>
            <person name="De vries R.P."/>
            <person name="Grigoriev I.V."/>
            <person name="Mortensen U.H."/>
            <person name="Andersen M.R."/>
            <person name="Baker S.E."/>
        </authorList>
    </citation>
    <scope>NUCLEOTIDE SEQUENCE [LARGE SCALE GENOMIC DNA]</scope>
    <source>
        <strain evidence="6 7">CBS 101889</strain>
    </source>
</reference>
<organism evidence="6 7">
    <name type="scientific">Aspergillus homomorphus (strain CBS 101889)</name>
    <dbReference type="NCBI Taxonomy" id="1450537"/>
    <lineage>
        <taxon>Eukaryota</taxon>
        <taxon>Fungi</taxon>
        <taxon>Dikarya</taxon>
        <taxon>Ascomycota</taxon>
        <taxon>Pezizomycotina</taxon>
        <taxon>Eurotiomycetes</taxon>
        <taxon>Eurotiomycetidae</taxon>
        <taxon>Eurotiales</taxon>
        <taxon>Aspergillaceae</taxon>
        <taxon>Aspergillus</taxon>
        <taxon>Aspergillus subgen. Circumdati</taxon>
    </lineage>
</organism>
<keyword evidence="7" id="KW-1185">Reference proteome</keyword>
<keyword evidence="2" id="KW-0808">Transferase</keyword>
<dbReference type="AlphaFoldDB" id="A0A395I668"/>
<dbReference type="PANTHER" id="PTHR43712">
    <property type="entry name" value="PUTATIVE (AFU_ORTHOLOGUE AFUA_4G14580)-RELATED"/>
    <property type="match status" value="1"/>
</dbReference>
<dbReference type="VEuPathDB" id="FungiDB:BO97DRAFT_173868"/>
<dbReference type="RefSeq" id="XP_025554875.1">
    <property type="nucleotide sequence ID" value="XM_025690326.1"/>
</dbReference>
<dbReference type="PANTHER" id="PTHR43712:SF5">
    <property type="entry name" value="O-METHYLTRANSFERASE ASQN-RELATED"/>
    <property type="match status" value="1"/>
</dbReference>
<dbReference type="GO" id="GO:0008171">
    <property type="term" value="F:O-methyltransferase activity"/>
    <property type="evidence" value="ECO:0007669"/>
    <property type="project" value="InterPro"/>
</dbReference>
<name>A0A395I668_ASPHC</name>
<feature type="domain" description="O-methyltransferase C-terminal" evidence="5">
    <location>
        <begin position="115"/>
        <end position="200"/>
    </location>
</feature>
<evidence type="ECO:0000256" key="1">
    <source>
        <dbReference type="ARBA" id="ARBA00022603"/>
    </source>
</evidence>
<dbReference type="Pfam" id="PF00891">
    <property type="entry name" value="Methyltransf_2"/>
    <property type="match status" value="1"/>
</dbReference>
<evidence type="ECO:0000256" key="2">
    <source>
        <dbReference type="ARBA" id="ARBA00022679"/>
    </source>
</evidence>
<sequence>MLCPDKVLRRLLLHIMRAELHEWVRLVLPQGGRHERGCQISEGIFHRGSQVREEKARYFVRATCRLNRPGSSRSWEFMVQDFKGFKTFHEGVPEALKLRICFETQDILQPDAHFGADVYLLRSIPHDWSDKYAVLILKNLVPALKGKARVLIADFIGPETTQSGPMWLERLSTIRSMQMKTAVNAPERSEKDWIDMIKRADERYSVEAVVTPQGTAMSVFEIVFNASG</sequence>
<evidence type="ECO:0000256" key="4">
    <source>
        <dbReference type="ARBA" id="ARBA00038277"/>
    </source>
</evidence>
<evidence type="ECO:0000313" key="7">
    <source>
        <dbReference type="Proteomes" id="UP000248961"/>
    </source>
</evidence>
<keyword evidence="1" id="KW-0489">Methyltransferase</keyword>
<protein>
    <recommendedName>
        <fullName evidence="5">O-methyltransferase C-terminal domain-containing protein</fullName>
    </recommendedName>
</protein>
<dbReference type="InterPro" id="IPR001077">
    <property type="entry name" value="COMT_C"/>
</dbReference>
<evidence type="ECO:0000256" key="3">
    <source>
        <dbReference type="ARBA" id="ARBA00022691"/>
    </source>
</evidence>
<dbReference type="PROSITE" id="PS51683">
    <property type="entry name" value="SAM_OMT_II"/>
    <property type="match status" value="1"/>
</dbReference>
<dbReference type="InterPro" id="IPR029063">
    <property type="entry name" value="SAM-dependent_MTases_sf"/>
</dbReference>
<dbReference type="GO" id="GO:0032259">
    <property type="term" value="P:methylation"/>
    <property type="evidence" value="ECO:0007669"/>
    <property type="project" value="UniProtKB-KW"/>
</dbReference>
<keyword evidence="3" id="KW-0949">S-adenosyl-L-methionine</keyword>
<dbReference type="GeneID" id="37194615"/>
<dbReference type="SUPFAM" id="SSF53335">
    <property type="entry name" value="S-adenosyl-L-methionine-dependent methyltransferases"/>
    <property type="match status" value="1"/>
</dbReference>
<evidence type="ECO:0000313" key="6">
    <source>
        <dbReference type="EMBL" id="RAL15721.1"/>
    </source>
</evidence>
<proteinExistence type="inferred from homology"/>
<comment type="similarity">
    <text evidence="4">Belongs to the class I-like SAM-binding methyltransferase superfamily. Cation-independent O-methyltransferase family.</text>
</comment>
<dbReference type="InterPro" id="IPR016461">
    <property type="entry name" value="COMT-like"/>
</dbReference>
<gene>
    <name evidence="6" type="ORF">BO97DRAFT_173868</name>
</gene>
<dbReference type="EMBL" id="KZ824270">
    <property type="protein sequence ID" value="RAL15721.1"/>
    <property type="molecule type" value="Genomic_DNA"/>
</dbReference>
<accession>A0A395I668</accession>
<dbReference type="OrthoDB" id="1606438at2759"/>
<dbReference type="GO" id="GO:0044550">
    <property type="term" value="P:secondary metabolite biosynthetic process"/>
    <property type="evidence" value="ECO:0007669"/>
    <property type="project" value="UniProtKB-ARBA"/>
</dbReference>